<feature type="domain" description="Fumarylacetoacetase-like C-terminal" evidence="2">
    <location>
        <begin position="28"/>
        <end position="225"/>
    </location>
</feature>
<sequence>MGEVLFALPETPVIPVAGEAAGYPVGRVFCVGRNYAAHAAEMGNEVDREAPFYFTKAAANAVLSGAEVPYPPGTGNFHHEMELAVAIGAPVFRASAEEARQAIFGYGCALDMTRRDLQIRERQKQRPWDLGKDLENGTVLAPLTRAADWGGPEKQRIWLEVNGEIRQDATLDEMIWSVEEIICHLSGFYYLRPGDLILTGTPAGVGPVQSGDRIHGGIDGLAPVELSLTAAE</sequence>
<accession>A0A0P1HD24</accession>
<dbReference type="Proteomes" id="UP000051326">
    <property type="component" value="Unassembled WGS sequence"/>
</dbReference>
<dbReference type="RefSeq" id="WP_058287456.1">
    <property type="nucleotide sequence ID" value="NZ_CYSR01000031.1"/>
</dbReference>
<name>A0A0P1HD24_9RHOB</name>
<evidence type="ECO:0000313" key="3">
    <source>
        <dbReference type="EMBL" id="CUI01446.1"/>
    </source>
</evidence>
<dbReference type="AlphaFoldDB" id="A0A0P1HD24"/>
<gene>
    <name evidence="3" type="primary">nagK</name>
    <name evidence="3" type="ORF">PHA8399_03589</name>
</gene>
<dbReference type="InterPro" id="IPR011234">
    <property type="entry name" value="Fumarylacetoacetase-like_C"/>
</dbReference>
<dbReference type="GO" id="GO:0018773">
    <property type="term" value="F:acetylpyruvate hydrolase activity"/>
    <property type="evidence" value="ECO:0007669"/>
    <property type="project" value="TreeGrafter"/>
</dbReference>
<dbReference type="EC" id="3.7.1.5" evidence="3"/>
<dbReference type="GO" id="GO:0046872">
    <property type="term" value="F:metal ion binding"/>
    <property type="evidence" value="ECO:0007669"/>
    <property type="project" value="UniProtKB-KW"/>
</dbReference>
<dbReference type="SUPFAM" id="SSF56529">
    <property type="entry name" value="FAH"/>
    <property type="match status" value="1"/>
</dbReference>
<dbReference type="PANTHER" id="PTHR11820">
    <property type="entry name" value="ACYLPYRUVASE"/>
    <property type="match status" value="1"/>
</dbReference>
<organism evidence="3 4">
    <name type="scientific">Leisingera aquaemixtae</name>
    <dbReference type="NCBI Taxonomy" id="1396826"/>
    <lineage>
        <taxon>Bacteria</taxon>
        <taxon>Pseudomonadati</taxon>
        <taxon>Pseudomonadota</taxon>
        <taxon>Alphaproteobacteria</taxon>
        <taxon>Rhodobacterales</taxon>
        <taxon>Roseobacteraceae</taxon>
        <taxon>Leisingera</taxon>
    </lineage>
</organism>
<proteinExistence type="predicted"/>
<evidence type="ECO:0000256" key="1">
    <source>
        <dbReference type="ARBA" id="ARBA00022723"/>
    </source>
</evidence>
<evidence type="ECO:0000313" key="4">
    <source>
        <dbReference type="Proteomes" id="UP000051326"/>
    </source>
</evidence>
<reference evidence="3 4" key="1">
    <citation type="submission" date="2015-09" db="EMBL/GenBank/DDBJ databases">
        <authorList>
            <consortium name="Swine Surveillance"/>
        </authorList>
    </citation>
    <scope>NUCLEOTIDE SEQUENCE [LARGE SCALE GENOMIC DNA]</scope>
    <source>
        <strain evidence="3 4">CECT 8399</strain>
    </source>
</reference>
<dbReference type="InterPro" id="IPR036663">
    <property type="entry name" value="Fumarylacetoacetase_C_sf"/>
</dbReference>
<dbReference type="GO" id="GO:0047621">
    <property type="term" value="F:acylpyruvate hydrolase activity"/>
    <property type="evidence" value="ECO:0007669"/>
    <property type="project" value="UniProtKB-EC"/>
</dbReference>
<evidence type="ECO:0000259" key="2">
    <source>
        <dbReference type="Pfam" id="PF01557"/>
    </source>
</evidence>
<dbReference type="PANTHER" id="PTHR11820:SF90">
    <property type="entry name" value="FLUTATHIONE S-TRANSFERASE"/>
    <property type="match status" value="1"/>
</dbReference>
<keyword evidence="3" id="KW-0670">Pyruvate</keyword>
<dbReference type="Pfam" id="PF01557">
    <property type="entry name" value="FAA_hydrolase"/>
    <property type="match status" value="1"/>
</dbReference>
<dbReference type="EMBL" id="CYSR01000031">
    <property type="protein sequence ID" value="CUI01446.1"/>
    <property type="molecule type" value="Genomic_DNA"/>
</dbReference>
<dbReference type="STRING" id="1396826.PHA8399_03589"/>
<dbReference type="Gene3D" id="3.90.850.10">
    <property type="entry name" value="Fumarylacetoacetase-like, C-terminal domain"/>
    <property type="match status" value="1"/>
</dbReference>
<keyword evidence="3" id="KW-0378">Hydrolase</keyword>
<protein>
    <submittedName>
        <fullName evidence="3">Fumarylpyruvate hydrolase</fullName>
        <ecNumber evidence="3">3.7.1.5</ecNumber>
    </submittedName>
</protein>
<keyword evidence="1" id="KW-0479">Metal-binding</keyword>